<dbReference type="PROSITE" id="PS51371">
    <property type="entry name" value="CBS"/>
    <property type="match status" value="2"/>
</dbReference>
<evidence type="ECO:0000256" key="8">
    <source>
        <dbReference type="ARBA" id="ARBA00022801"/>
    </source>
</evidence>
<dbReference type="GO" id="GO:0006508">
    <property type="term" value="P:proteolysis"/>
    <property type="evidence" value="ECO:0007669"/>
    <property type="project" value="UniProtKB-KW"/>
</dbReference>
<feature type="binding site" evidence="15">
    <location>
        <position position="119"/>
    </location>
    <ligand>
        <name>Zn(2+)</name>
        <dbReference type="ChEBI" id="CHEBI:29105"/>
        <note>catalytic</note>
    </ligand>
</feature>
<evidence type="ECO:0000256" key="2">
    <source>
        <dbReference type="ARBA" id="ARBA00007931"/>
    </source>
</evidence>
<feature type="transmembrane region" description="Helical" evidence="18">
    <location>
        <begin position="99"/>
        <end position="118"/>
    </location>
</feature>
<keyword evidence="7" id="KW-0677">Repeat</keyword>
<keyword evidence="4" id="KW-0645">Protease</keyword>
<evidence type="ECO:0000256" key="16">
    <source>
        <dbReference type="PROSITE-ProRule" id="PRU00703"/>
    </source>
</evidence>
<dbReference type="InterPro" id="IPR046342">
    <property type="entry name" value="CBS_dom_sf"/>
</dbReference>
<dbReference type="CDD" id="cd06164">
    <property type="entry name" value="S2P-M50_SpoIVFB_CBS"/>
    <property type="match status" value="1"/>
</dbReference>
<dbReference type="InterPro" id="IPR016483">
    <property type="entry name" value="UCP006404_Pept_M50_CBS"/>
</dbReference>
<feature type="domain" description="CBS" evidence="19">
    <location>
        <begin position="305"/>
        <end position="365"/>
    </location>
</feature>
<evidence type="ECO:0000313" key="20">
    <source>
        <dbReference type="EMBL" id="QIN84465.1"/>
    </source>
</evidence>
<evidence type="ECO:0000313" key="21">
    <source>
        <dbReference type="Proteomes" id="UP000501452"/>
    </source>
</evidence>
<evidence type="ECO:0000256" key="1">
    <source>
        <dbReference type="ARBA" id="ARBA00004651"/>
    </source>
</evidence>
<accession>A0A6G8QD92</accession>
<evidence type="ECO:0000256" key="13">
    <source>
        <dbReference type="ARBA" id="ARBA00023136"/>
    </source>
</evidence>
<dbReference type="PANTHER" id="PTHR39188:SF3">
    <property type="entry name" value="STAGE IV SPORULATION PROTEIN FB"/>
    <property type="match status" value="1"/>
</dbReference>
<feature type="compositionally biased region" description="Polar residues" evidence="17">
    <location>
        <begin position="35"/>
        <end position="45"/>
    </location>
</feature>
<keyword evidence="13 18" id="KW-0472">Membrane</keyword>
<dbReference type="KEGG" id="rub:GBA63_18825"/>
<feature type="transmembrane region" description="Helical" evidence="18">
    <location>
        <begin position="161"/>
        <end position="184"/>
    </location>
</feature>
<dbReference type="GO" id="GO:0005886">
    <property type="term" value="C:plasma membrane"/>
    <property type="evidence" value="ECO:0007669"/>
    <property type="project" value="UniProtKB-SubCell"/>
</dbReference>
<evidence type="ECO:0000256" key="6">
    <source>
        <dbReference type="ARBA" id="ARBA00022723"/>
    </source>
</evidence>
<evidence type="ECO:0000256" key="5">
    <source>
        <dbReference type="ARBA" id="ARBA00022692"/>
    </source>
</evidence>
<feature type="domain" description="CBS" evidence="19">
    <location>
        <begin position="370"/>
        <end position="427"/>
    </location>
</feature>
<sequence>MIEAMPRHGQPPIGGLPSGKLTLSTEQKGARIMAQENSTRTTSNGGRVGGNPSPRSGDVLGGGSFKIGRAFGIDVRVHWTFLFLLVFFAGYGYVQGGNLTGAVLMTGLILALFAFVLLHEYGHSLVAQRLGTEILDITLLPIGGLARMKSLPERPADEVKIALAGPLVNVVLALALGAIAYLGFGSAPLQMVDIHAPGLTGGAVFAYLALLNAVLAVFNLVPAFPMDGGRVLRGLLAARMGAVRATEAAAAVGKAFAFLFFFYGLLSGNFVLVLVAVFIFFGAGGETQMVRQRETMRGLSVADVMGTRGRTETVTPYHTFGQVLDMVIHGYQEDFPVVDEEDRLVGMLTRREILAAAHSPERYATVRDLMRTEFPTVSPTADLFEEGQNLLLESGLRGIPVVEGGELLGVFTVEDIGQAGLARAAAGGARGKNRVHAG</sequence>
<dbReference type="Proteomes" id="UP000501452">
    <property type="component" value="Chromosome"/>
</dbReference>
<evidence type="ECO:0000256" key="15">
    <source>
        <dbReference type="PIRSR" id="PIRSR006404-2"/>
    </source>
</evidence>
<keyword evidence="9 15" id="KW-0862">Zinc</keyword>
<dbReference type="InterPro" id="IPR000644">
    <property type="entry name" value="CBS_dom"/>
</dbReference>
<keyword evidence="8" id="KW-0378">Hydrolase</keyword>
<feature type="binding site" evidence="15">
    <location>
        <position position="123"/>
    </location>
    <ligand>
        <name>Zn(2+)</name>
        <dbReference type="ChEBI" id="CHEBI:29105"/>
        <note>catalytic</note>
    </ligand>
</feature>
<evidence type="ECO:0000256" key="10">
    <source>
        <dbReference type="ARBA" id="ARBA00022989"/>
    </source>
</evidence>
<comment type="subcellular location">
    <subcellularLocation>
        <location evidence="1">Cell membrane</location>
        <topology evidence="1">Multi-pass membrane protein</topology>
    </subcellularLocation>
</comment>
<keyword evidence="10 18" id="KW-1133">Transmembrane helix</keyword>
<dbReference type="CDD" id="cd02205">
    <property type="entry name" value="CBS_pair_SF"/>
    <property type="match status" value="1"/>
</dbReference>
<keyword evidence="6 15" id="KW-0479">Metal-binding</keyword>
<comment type="cofactor">
    <cofactor evidence="15">
        <name>Zn(2+)</name>
        <dbReference type="ChEBI" id="CHEBI:29105"/>
    </cofactor>
    <text evidence="15">Binds 1 zinc ion per subunit.</text>
</comment>
<dbReference type="PANTHER" id="PTHR39188">
    <property type="entry name" value="MEMBRANE-ASSOCIATED ZINC METALLOPROTEASE M50B"/>
    <property type="match status" value="1"/>
</dbReference>
<feature type="active site" evidence="14">
    <location>
        <position position="120"/>
    </location>
</feature>
<dbReference type="GO" id="GO:0008237">
    <property type="term" value="F:metallopeptidase activity"/>
    <property type="evidence" value="ECO:0007669"/>
    <property type="project" value="UniProtKB-KW"/>
</dbReference>
<evidence type="ECO:0000256" key="11">
    <source>
        <dbReference type="ARBA" id="ARBA00023049"/>
    </source>
</evidence>
<evidence type="ECO:0000256" key="4">
    <source>
        <dbReference type="ARBA" id="ARBA00022670"/>
    </source>
</evidence>
<dbReference type="AlphaFoldDB" id="A0A6G8QD92"/>
<keyword evidence="5 18" id="KW-0812">Transmembrane</keyword>
<evidence type="ECO:0000256" key="9">
    <source>
        <dbReference type="ARBA" id="ARBA00022833"/>
    </source>
</evidence>
<dbReference type="Pfam" id="PF00571">
    <property type="entry name" value="CBS"/>
    <property type="match status" value="2"/>
</dbReference>
<organism evidence="20 21">
    <name type="scientific">Rubrobacter tropicus</name>
    <dbReference type="NCBI Taxonomy" id="2653851"/>
    <lineage>
        <taxon>Bacteria</taxon>
        <taxon>Bacillati</taxon>
        <taxon>Actinomycetota</taxon>
        <taxon>Rubrobacteria</taxon>
        <taxon>Rubrobacterales</taxon>
        <taxon>Rubrobacteraceae</taxon>
        <taxon>Rubrobacter</taxon>
    </lineage>
</organism>
<dbReference type="InterPro" id="IPR008915">
    <property type="entry name" value="Peptidase_M50"/>
</dbReference>
<name>A0A6G8QD92_9ACTN</name>
<evidence type="ECO:0000256" key="17">
    <source>
        <dbReference type="SAM" id="MobiDB-lite"/>
    </source>
</evidence>
<feature type="transmembrane region" description="Helical" evidence="18">
    <location>
        <begin position="75"/>
        <end position="93"/>
    </location>
</feature>
<gene>
    <name evidence="20" type="ORF">GBA63_18825</name>
</gene>
<evidence type="ECO:0000259" key="19">
    <source>
        <dbReference type="PROSITE" id="PS51371"/>
    </source>
</evidence>
<dbReference type="GO" id="GO:0046872">
    <property type="term" value="F:metal ion binding"/>
    <property type="evidence" value="ECO:0007669"/>
    <property type="project" value="UniProtKB-KW"/>
</dbReference>
<dbReference type="SUPFAM" id="SSF54631">
    <property type="entry name" value="CBS-domain pair"/>
    <property type="match status" value="1"/>
</dbReference>
<dbReference type="EMBL" id="CP045119">
    <property type="protein sequence ID" value="QIN84465.1"/>
    <property type="molecule type" value="Genomic_DNA"/>
</dbReference>
<evidence type="ECO:0000256" key="14">
    <source>
        <dbReference type="PIRSR" id="PIRSR006404-1"/>
    </source>
</evidence>
<dbReference type="Gene3D" id="3.10.580.10">
    <property type="entry name" value="CBS-domain"/>
    <property type="match status" value="1"/>
</dbReference>
<evidence type="ECO:0000256" key="12">
    <source>
        <dbReference type="ARBA" id="ARBA00023122"/>
    </source>
</evidence>
<feature type="region of interest" description="Disordered" evidence="17">
    <location>
        <begin position="1"/>
        <end position="20"/>
    </location>
</feature>
<dbReference type="SMART" id="SM00116">
    <property type="entry name" value="CBS"/>
    <property type="match status" value="2"/>
</dbReference>
<evidence type="ECO:0000256" key="18">
    <source>
        <dbReference type="SAM" id="Phobius"/>
    </source>
</evidence>
<comment type="similarity">
    <text evidence="2">Belongs to the peptidase M50B family.</text>
</comment>
<evidence type="ECO:0000256" key="7">
    <source>
        <dbReference type="ARBA" id="ARBA00022737"/>
    </source>
</evidence>
<feature type="transmembrane region" description="Helical" evidence="18">
    <location>
        <begin position="204"/>
        <end position="224"/>
    </location>
</feature>
<dbReference type="Pfam" id="PF02163">
    <property type="entry name" value="Peptidase_M50"/>
    <property type="match status" value="1"/>
</dbReference>
<keyword evidence="21" id="KW-1185">Reference proteome</keyword>
<keyword evidence="3" id="KW-1003">Cell membrane</keyword>
<protein>
    <submittedName>
        <fullName evidence="20">CBS domain-containing protein</fullName>
    </submittedName>
</protein>
<reference evidence="20 21" key="1">
    <citation type="submission" date="2019-10" db="EMBL/GenBank/DDBJ databases">
        <title>Rubrobacter sp nov SCSIO 52090 isolated from a deep-sea sediment in the South China Sea.</title>
        <authorList>
            <person name="Chen R.W."/>
        </authorList>
    </citation>
    <scope>NUCLEOTIDE SEQUENCE [LARGE SCALE GENOMIC DNA]</scope>
    <source>
        <strain evidence="20 21">SCSIO 52909</strain>
    </source>
</reference>
<evidence type="ECO:0000256" key="3">
    <source>
        <dbReference type="ARBA" id="ARBA00022475"/>
    </source>
</evidence>
<dbReference type="PIRSF" id="PIRSF006404">
    <property type="entry name" value="UCP006404_Pept_M50_CBS"/>
    <property type="match status" value="1"/>
</dbReference>
<feature type="region of interest" description="Disordered" evidence="17">
    <location>
        <begin position="30"/>
        <end position="57"/>
    </location>
</feature>
<feature type="transmembrane region" description="Helical" evidence="18">
    <location>
        <begin position="270"/>
        <end position="290"/>
    </location>
</feature>
<keyword evidence="11" id="KW-0482">Metalloprotease</keyword>
<feature type="binding site" evidence="15">
    <location>
        <position position="227"/>
    </location>
    <ligand>
        <name>Zn(2+)</name>
        <dbReference type="ChEBI" id="CHEBI:29105"/>
        <note>catalytic</note>
    </ligand>
</feature>
<keyword evidence="12 16" id="KW-0129">CBS domain</keyword>
<proteinExistence type="inferred from homology"/>